<evidence type="ECO:0000313" key="1">
    <source>
        <dbReference type="EMBL" id="KAK3767657.1"/>
    </source>
</evidence>
<gene>
    <name evidence="1" type="ORF">RRG08_022692</name>
</gene>
<keyword evidence="2" id="KW-1185">Reference proteome</keyword>
<protein>
    <submittedName>
        <fullName evidence="1">Uncharacterized protein</fullName>
    </submittedName>
</protein>
<comment type="caution">
    <text evidence="1">The sequence shown here is derived from an EMBL/GenBank/DDBJ whole genome shotgun (WGS) entry which is preliminary data.</text>
</comment>
<accession>A0AAE1DEM4</accession>
<organism evidence="1 2">
    <name type="scientific">Elysia crispata</name>
    <name type="common">lettuce slug</name>
    <dbReference type="NCBI Taxonomy" id="231223"/>
    <lineage>
        <taxon>Eukaryota</taxon>
        <taxon>Metazoa</taxon>
        <taxon>Spiralia</taxon>
        <taxon>Lophotrochozoa</taxon>
        <taxon>Mollusca</taxon>
        <taxon>Gastropoda</taxon>
        <taxon>Heterobranchia</taxon>
        <taxon>Euthyneura</taxon>
        <taxon>Panpulmonata</taxon>
        <taxon>Sacoglossa</taxon>
        <taxon>Placobranchoidea</taxon>
        <taxon>Plakobranchidae</taxon>
        <taxon>Elysia</taxon>
    </lineage>
</organism>
<dbReference type="AlphaFoldDB" id="A0AAE1DEM4"/>
<evidence type="ECO:0000313" key="2">
    <source>
        <dbReference type="Proteomes" id="UP001283361"/>
    </source>
</evidence>
<sequence length="104" mass="12048">MLGVTDKYTIRPVETEVTLTLEHCFSYKPTLCLFHYARRHRQSIVSLINLHYASSTLLGVTDKYTISPVETEVTLTLEHCFSYKPTLCLFHSAGRHRQVYHQTC</sequence>
<dbReference type="Proteomes" id="UP001283361">
    <property type="component" value="Unassembled WGS sequence"/>
</dbReference>
<name>A0AAE1DEM4_9GAST</name>
<proteinExistence type="predicted"/>
<dbReference type="EMBL" id="JAWDGP010004118">
    <property type="protein sequence ID" value="KAK3767657.1"/>
    <property type="molecule type" value="Genomic_DNA"/>
</dbReference>
<reference evidence="1" key="1">
    <citation type="journal article" date="2023" name="G3 (Bethesda)">
        <title>A reference genome for the long-term kleptoplast-retaining sea slug Elysia crispata morphotype clarki.</title>
        <authorList>
            <person name="Eastman K.E."/>
            <person name="Pendleton A.L."/>
            <person name="Shaikh M.A."/>
            <person name="Suttiyut T."/>
            <person name="Ogas R."/>
            <person name="Tomko P."/>
            <person name="Gavelis G."/>
            <person name="Widhalm J.R."/>
            <person name="Wisecaver J.H."/>
        </authorList>
    </citation>
    <scope>NUCLEOTIDE SEQUENCE</scope>
    <source>
        <strain evidence="1">ECLA1</strain>
    </source>
</reference>